<name>A0A9P8PAB3_9ASCO</name>
<dbReference type="Proteomes" id="UP000769528">
    <property type="component" value="Unassembled WGS sequence"/>
</dbReference>
<dbReference type="EMBL" id="JAEUBF010001375">
    <property type="protein sequence ID" value="KAH3667885.1"/>
    <property type="molecule type" value="Genomic_DNA"/>
</dbReference>
<evidence type="ECO:0000313" key="1">
    <source>
        <dbReference type="EMBL" id="KAH3667885.1"/>
    </source>
</evidence>
<comment type="caution">
    <text evidence="1">The sequence shown here is derived from an EMBL/GenBank/DDBJ whole genome shotgun (WGS) entry which is preliminary data.</text>
</comment>
<reference evidence="1" key="2">
    <citation type="submission" date="2021-01" db="EMBL/GenBank/DDBJ databases">
        <authorList>
            <person name="Schikora-Tamarit M.A."/>
        </authorList>
    </citation>
    <scope>NUCLEOTIDE SEQUENCE</scope>
    <source>
        <strain evidence="1">CBS6341</strain>
    </source>
</reference>
<reference evidence="1" key="1">
    <citation type="journal article" date="2021" name="Open Biol.">
        <title>Shared evolutionary footprints suggest mitochondrial oxidative damage underlies multiple complex I losses in fungi.</title>
        <authorList>
            <person name="Schikora-Tamarit M.A."/>
            <person name="Marcet-Houben M."/>
            <person name="Nosek J."/>
            <person name="Gabaldon T."/>
        </authorList>
    </citation>
    <scope>NUCLEOTIDE SEQUENCE</scope>
    <source>
        <strain evidence="1">CBS6341</strain>
    </source>
</reference>
<sequence length="230" mass="28086">MKRSHTPTIEEIRQFNIKRSKIIENLSHLSLDKQQPSSPSNVEVINDIDEYLIRNQTDEEIIQTNNHIHFNIPNKEYIPSAGWDRKYAQDYYLQWSLIKYHEPWRYIKRVWENWWINDYRLKLFYKQLYVDDYIPEPRIYEIENDEDEQNIMVDDSDYVQPSNYYDYSTNISYDIPIETQRKKFINENAYGNYYDNELMNDEVRNYEGNSDNGNYKPIEIHDEEMMDVDG</sequence>
<organism evidence="1 2">
    <name type="scientific">Wickerhamomyces mucosus</name>
    <dbReference type="NCBI Taxonomy" id="1378264"/>
    <lineage>
        <taxon>Eukaryota</taxon>
        <taxon>Fungi</taxon>
        <taxon>Dikarya</taxon>
        <taxon>Ascomycota</taxon>
        <taxon>Saccharomycotina</taxon>
        <taxon>Saccharomycetes</taxon>
        <taxon>Phaffomycetales</taxon>
        <taxon>Wickerhamomycetaceae</taxon>
        <taxon>Wickerhamomyces</taxon>
    </lineage>
</organism>
<evidence type="ECO:0000313" key="2">
    <source>
        <dbReference type="Proteomes" id="UP000769528"/>
    </source>
</evidence>
<protein>
    <submittedName>
        <fullName evidence="1">Uncharacterized protein</fullName>
    </submittedName>
</protein>
<accession>A0A9P8PAB3</accession>
<gene>
    <name evidence="1" type="ORF">WICMUC_005163</name>
</gene>
<keyword evidence="2" id="KW-1185">Reference proteome</keyword>
<proteinExistence type="predicted"/>
<dbReference type="OrthoDB" id="3980926at2759"/>
<dbReference type="AlphaFoldDB" id="A0A9P8PAB3"/>